<keyword evidence="3" id="KW-0235">DNA replication</keyword>
<evidence type="ECO:0000313" key="9">
    <source>
        <dbReference type="EMBL" id="CAH2237699.1"/>
    </source>
</evidence>
<feature type="domain" description="ORC6 first cyclin-like" evidence="7">
    <location>
        <begin position="10"/>
        <end position="96"/>
    </location>
</feature>
<reference evidence="9" key="1">
    <citation type="submission" date="2022-03" db="EMBL/GenBank/DDBJ databases">
        <authorList>
            <person name="Lindestad O."/>
        </authorList>
    </citation>
    <scope>NUCLEOTIDE SEQUENCE</scope>
</reference>
<dbReference type="InterPro" id="IPR020529">
    <property type="entry name" value="ORC6_met/pln"/>
</dbReference>
<dbReference type="Gene3D" id="1.10.472.10">
    <property type="entry name" value="Cyclin-like"/>
    <property type="match status" value="1"/>
</dbReference>
<comment type="caution">
    <text evidence="9">The sequence shown here is derived from an EMBL/GenBank/DDBJ whole genome shotgun (WGS) entry which is preliminary data.</text>
</comment>
<dbReference type="Pfam" id="PF05460">
    <property type="entry name" value="ORC6"/>
    <property type="match status" value="1"/>
</dbReference>
<evidence type="ECO:0000313" key="10">
    <source>
        <dbReference type="Proteomes" id="UP000838756"/>
    </source>
</evidence>
<evidence type="ECO:0000256" key="2">
    <source>
        <dbReference type="ARBA" id="ARBA00010840"/>
    </source>
</evidence>
<gene>
    <name evidence="9" type="primary">jg11375</name>
    <name evidence="9" type="ORF">PAEG_LOCUS14945</name>
</gene>
<evidence type="ECO:0000256" key="4">
    <source>
        <dbReference type="ARBA" id="ARBA00023125"/>
    </source>
</evidence>
<comment type="similarity">
    <text evidence="2">Belongs to the ORC6 family.</text>
</comment>
<dbReference type="PANTHER" id="PTHR13394">
    <property type="entry name" value="ORIGIN RECOGNITION COMPLEX SUBUNIT 6"/>
    <property type="match status" value="1"/>
</dbReference>
<dbReference type="InterPro" id="IPR008721">
    <property type="entry name" value="ORC6_cyclin_first"/>
</dbReference>
<evidence type="ECO:0000259" key="7">
    <source>
        <dbReference type="Pfam" id="PF05460"/>
    </source>
</evidence>
<accession>A0A8S4RLH8</accession>
<dbReference type="GO" id="GO:0006270">
    <property type="term" value="P:DNA replication initiation"/>
    <property type="evidence" value="ECO:0007669"/>
    <property type="project" value="TreeGrafter"/>
</dbReference>
<dbReference type="CDD" id="cd11583">
    <property type="entry name" value="Orc6_mid"/>
    <property type="match status" value="1"/>
</dbReference>
<evidence type="ECO:0000256" key="6">
    <source>
        <dbReference type="SAM" id="MobiDB-lite"/>
    </source>
</evidence>
<keyword evidence="5" id="KW-0539">Nucleus</keyword>
<organism evidence="9 10">
    <name type="scientific">Pararge aegeria aegeria</name>
    <dbReference type="NCBI Taxonomy" id="348720"/>
    <lineage>
        <taxon>Eukaryota</taxon>
        <taxon>Metazoa</taxon>
        <taxon>Ecdysozoa</taxon>
        <taxon>Arthropoda</taxon>
        <taxon>Hexapoda</taxon>
        <taxon>Insecta</taxon>
        <taxon>Pterygota</taxon>
        <taxon>Neoptera</taxon>
        <taxon>Endopterygota</taxon>
        <taxon>Lepidoptera</taxon>
        <taxon>Glossata</taxon>
        <taxon>Ditrysia</taxon>
        <taxon>Papilionoidea</taxon>
        <taxon>Nymphalidae</taxon>
        <taxon>Satyrinae</taxon>
        <taxon>Satyrini</taxon>
        <taxon>Parargina</taxon>
        <taxon>Pararge</taxon>
    </lineage>
</organism>
<dbReference type="Proteomes" id="UP000838756">
    <property type="component" value="Unassembled WGS sequence"/>
</dbReference>
<name>A0A8S4RLH8_9NEOP</name>
<dbReference type="EMBL" id="CAKXAJ010025284">
    <property type="protein sequence ID" value="CAH2237699.1"/>
    <property type="molecule type" value="Genomic_DNA"/>
</dbReference>
<dbReference type="OrthoDB" id="5552484at2759"/>
<dbReference type="PANTHER" id="PTHR13394:SF0">
    <property type="entry name" value="ORIGIN RECOGNITION COMPLEX SUBUNIT 6"/>
    <property type="match status" value="1"/>
</dbReference>
<dbReference type="InterPro" id="IPR054113">
    <property type="entry name" value="ORC6_cyclin-like_2nd"/>
</dbReference>
<comment type="subcellular location">
    <subcellularLocation>
        <location evidence="1">Nucleus</location>
    </subcellularLocation>
</comment>
<proteinExistence type="inferred from homology"/>
<keyword evidence="10" id="KW-1185">Reference proteome</keyword>
<dbReference type="Pfam" id="PF21913">
    <property type="entry name" value="ORC6_2nd"/>
    <property type="match status" value="1"/>
</dbReference>
<evidence type="ECO:0000259" key="8">
    <source>
        <dbReference type="Pfam" id="PF21913"/>
    </source>
</evidence>
<keyword evidence="4" id="KW-0238">DNA-binding</keyword>
<feature type="region of interest" description="Disordered" evidence="6">
    <location>
        <begin position="257"/>
        <end position="306"/>
    </location>
</feature>
<feature type="compositionally biased region" description="Basic and acidic residues" evidence="6">
    <location>
        <begin position="257"/>
        <end position="283"/>
    </location>
</feature>
<evidence type="ECO:0000256" key="5">
    <source>
        <dbReference type="ARBA" id="ARBA00023242"/>
    </source>
</evidence>
<dbReference type="AlphaFoldDB" id="A0A8S4RLH8"/>
<protein>
    <submittedName>
        <fullName evidence="9">Jg11375 protein</fullName>
    </submittedName>
</protein>
<evidence type="ECO:0000256" key="3">
    <source>
        <dbReference type="ARBA" id="ARBA00022705"/>
    </source>
</evidence>
<sequence>MASHNNNTLNLIATKLGLGEEEKVLNKAAEFERLLQAKSTAGSNITDTSKTVICLDLAAAVFGADLDNKTAIKYSGLRGPTYMNCRKIVENLLELNSDRLTLSLLCVSLQCTGVQSLAEKILEEYQRQKSEIDLNLPQYVCMAVYQACRLNKVKVTKSKIIEKSRLKPGQWAKLDSEWTKIVDEKFATVKKRGRPAKNADKDCIEAEKMEVDVLSPNKVKVEPETEAYEDWKRRMLETAYKELKELEEKQRYVDKLKNEEKERQKEKERKIKVKHLADREFTSPRRSPRKTPQKFSPYKSPTKTNTAIRLLFPKDFLQ</sequence>
<dbReference type="CDD" id="cd16075">
    <property type="entry name" value="ORC6_CTD"/>
    <property type="match status" value="1"/>
</dbReference>
<dbReference type="GO" id="GO:0003677">
    <property type="term" value="F:DNA binding"/>
    <property type="evidence" value="ECO:0007669"/>
    <property type="project" value="UniProtKB-KW"/>
</dbReference>
<evidence type="ECO:0000256" key="1">
    <source>
        <dbReference type="ARBA" id="ARBA00004123"/>
    </source>
</evidence>
<dbReference type="GO" id="GO:0005664">
    <property type="term" value="C:nuclear origin of replication recognition complex"/>
    <property type="evidence" value="ECO:0007669"/>
    <property type="project" value="InterPro"/>
</dbReference>
<feature type="domain" description="ORC6 second cyclin-like" evidence="8">
    <location>
        <begin position="100"/>
        <end position="181"/>
    </location>
</feature>